<name>A0A261Y7F1_9FUNG</name>
<feature type="region of interest" description="Disordered" evidence="1">
    <location>
        <begin position="1"/>
        <end position="69"/>
    </location>
</feature>
<dbReference type="AlphaFoldDB" id="A0A261Y7F1"/>
<dbReference type="Proteomes" id="UP000242875">
    <property type="component" value="Unassembled WGS sequence"/>
</dbReference>
<sequence>MEDTSSKSRKRDSLEKMAKAPREYVRRLSLSRPKNDARDANKSVTPSDKAKSTDTNVASSNTDNLPSIVLSRMPSDLPLTDVNPNDVYQTSVLFEPKSEKSSSWSWFSTPKYAFNRIVSWWNELFSAASPPLATTVPSESTRRTSNEISPGLAGSPLARKGRRRSS</sequence>
<gene>
    <name evidence="2" type="ORF">BZG36_00567</name>
</gene>
<organism evidence="2 3">
    <name type="scientific">Bifiguratus adelaidae</name>
    <dbReference type="NCBI Taxonomy" id="1938954"/>
    <lineage>
        <taxon>Eukaryota</taxon>
        <taxon>Fungi</taxon>
        <taxon>Fungi incertae sedis</taxon>
        <taxon>Mucoromycota</taxon>
        <taxon>Mucoromycotina</taxon>
        <taxon>Endogonomycetes</taxon>
        <taxon>Endogonales</taxon>
        <taxon>Endogonales incertae sedis</taxon>
        <taxon>Bifiguratus</taxon>
    </lineage>
</organism>
<feature type="compositionally biased region" description="Polar residues" evidence="1">
    <location>
        <begin position="53"/>
        <end position="65"/>
    </location>
</feature>
<feature type="region of interest" description="Disordered" evidence="1">
    <location>
        <begin position="131"/>
        <end position="166"/>
    </location>
</feature>
<protein>
    <submittedName>
        <fullName evidence="2">Uncharacterized protein</fullName>
    </submittedName>
</protein>
<reference evidence="2 3" key="1">
    <citation type="journal article" date="2017" name="Mycologia">
        <title>Bifiguratus adelaidae, gen. et sp. nov., a new member of Mucoromycotina in endophytic and soil-dwelling habitats.</title>
        <authorList>
            <person name="Torres-Cruz T.J."/>
            <person name="Billingsley Tobias T.L."/>
            <person name="Almatruk M."/>
            <person name="Hesse C."/>
            <person name="Kuske C.R."/>
            <person name="Desiro A."/>
            <person name="Benucci G.M."/>
            <person name="Bonito G."/>
            <person name="Stajich J.E."/>
            <person name="Dunlap C."/>
            <person name="Arnold A.E."/>
            <person name="Porras-Alfaro A."/>
        </authorList>
    </citation>
    <scope>NUCLEOTIDE SEQUENCE [LARGE SCALE GENOMIC DNA]</scope>
    <source>
        <strain evidence="2 3">AZ0501</strain>
    </source>
</reference>
<evidence type="ECO:0000313" key="2">
    <source>
        <dbReference type="EMBL" id="OZJ06570.1"/>
    </source>
</evidence>
<proteinExistence type="predicted"/>
<dbReference type="EMBL" id="MVBO01000003">
    <property type="protein sequence ID" value="OZJ06570.1"/>
    <property type="molecule type" value="Genomic_DNA"/>
</dbReference>
<evidence type="ECO:0000256" key="1">
    <source>
        <dbReference type="SAM" id="MobiDB-lite"/>
    </source>
</evidence>
<evidence type="ECO:0000313" key="3">
    <source>
        <dbReference type="Proteomes" id="UP000242875"/>
    </source>
</evidence>
<comment type="caution">
    <text evidence="2">The sequence shown here is derived from an EMBL/GenBank/DDBJ whole genome shotgun (WGS) entry which is preliminary data.</text>
</comment>
<feature type="compositionally biased region" description="Basic and acidic residues" evidence="1">
    <location>
        <begin position="1"/>
        <end position="26"/>
    </location>
</feature>
<keyword evidence="3" id="KW-1185">Reference proteome</keyword>
<accession>A0A261Y7F1</accession>